<dbReference type="EMBL" id="PXYW01000070">
    <property type="protein sequence ID" value="PSR31047.1"/>
    <property type="molecule type" value="Genomic_DNA"/>
</dbReference>
<dbReference type="AlphaFoldDB" id="A0A2T2X9B5"/>
<dbReference type="Proteomes" id="UP000242972">
    <property type="component" value="Unassembled WGS sequence"/>
</dbReference>
<sequence>MINFRTPFRKWRWAFVVSAVLIAVFAWLFAPIVSPRSAVAPNRSSRRMVTITVAGIIPQESLLVAGEASWVQSAWIATGRPPVFFSSLNRVYYFKDAAMQQDGGEVVLEPAWWWTPNQLPITGQTFTIKVPANIVRLAQTLRR</sequence>
<name>A0A2T2X9B5_9FIRM</name>
<comment type="caution">
    <text evidence="1">The sequence shown here is derived from an EMBL/GenBank/DDBJ whole genome shotgun (WGS) entry which is preliminary data.</text>
</comment>
<gene>
    <name evidence="1" type="ORF">C7B46_17290</name>
</gene>
<accession>A0A2T2X9B5</accession>
<organism evidence="1 2">
    <name type="scientific">Sulfobacillus benefaciens</name>
    <dbReference type="NCBI Taxonomy" id="453960"/>
    <lineage>
        <taxon>Bacteria</taxon>
        <taxon>Bacillati</taxon>
        <taxon>Bacillota</taxon>
        <taxon>Clostridia</taxon>
        <taxon>Eubacteriales</taxon>
        <taxon>Clostridiales Family XVII. Incertae Sedis</taxon>
        <taxon>Sulfobacillus</taxon>
    </lineage>
</organism>
<evidence type="ECO:0000313" key="1">
    <source>
        <dbReference type="EMBL" id="PSR31047.1"/>
    </source>
</evidence>
<protein>
    <submittedName>
        <fullName evidence="1">Uncharacterized protein</fullName>
    </submittedName>
</protein>
<proteinExistence type="predicted"/>
<reference evidence="1 2" key="1">
    <citation type="journal article" date="2014" name="BMC Genomics">
        <title>Comparison of environmental and isolate Sulfobacillus genomes reveals diverse carbon, sulfur, nitrogen, and hydrogen metabolisms.</title>
        <authorList>
            <person name="Justice N.B."/>
            <person name="Norman A."/>
            <person name="Brown C.T."/>
            <person name="Singh A."/>
            <person name="Thomas B.C."/>
            <person name="Banfield J.F."/>
        </authorList>
    </citation>
    <scope>NUCLEOTIDE SEQUENCE [LARGE SCALE GENOMIC DNA]</scope>
    <source>
        <strain evidence="1">AMDSBA4</strain>
    </source>
</reference>
<evidence type="ECO:0000313" key="2">
    <source>
        <dbReference type="Proteomes" id="UP000242972"/>
    </source>
</evidence>